<gene>
    <name evidence="1" type="ORF">CEXT_214931</name>
</gene>
<comment type="caution">
    <text evidence="1">The sequence shown here is derived from an EMBL/GenBank/DDBJ whole genome shotgun (WGS) entry which is preliminary data.</text>
</comment>
<dbReference type="AlphaFoldDB" id="A0AAV4M400"/>
<evidence type="ECO:0000313" key="1">
    <source>
        <dbReference type="EMBL" id="GIX67089.1"/>
    </source>
</evidence>
<proteinExistence type="predicted"/>
<evidence type="ECO:0000313" key="2">
    <source>
        <dbReference type="Proteomes" id="UP001054945"/>
    </source>
</evidence>
<name>A0AAV4M400_CAEEX</name>
<keyword evidence="2" id="KW-1185">Reference proteome</keyword>
<organism evidence="1 2">
    <name type="scientific">Caerostris extrusa</name>
    <name type="common">Bark spider</name>
    <name type="synonym">Caerostris bankana</name>
    <dbReference type="NCBI Taxonomy" id="172846"/>
    <lineage>
        <taxon>Eukaryota</taxon>
        <taxon>Metazoa</taxon>
        <taxon>Ecdysozoa</taxon>
        <taxon>Arthropoda</taxon>
        <taxon>Chelicerata</taxon>
        <taxon>Arachnida</taxon>
        <taxon>Araneae</taxon>
        <taxon>Araneomorphae</taxon>
        <taxon>Entelegynae</taxon>
        <taxon>Araneoidea</taxon>
        <taxon>Araneidae</taxon>
        <taxon>Caerostris</taxon>
    </lineage>
</organism>
<sequence length="113" mass="12837">MFSTRIDYGEFQCSKKGIPISIHKNSLSCPAMMRKPTSTRVLCSACTHVLRSRPSSNNKVCQNYIHFASDGLPLWENFHRMEQDTNGFPFFLLATERTANLTSSSSSEKKKKE</sequence>
<accession>A0AAV4M400</accession>
<protein>
    <submittedName>
        <fullName evidence="1">Uncharacterized protein</fullName>
    </submittedName>
</protein>
<dbReference type="Proteomes" id="UP001054945">
    <property type="component" value="Unassembled WGS sequence"/>
</dbReference>
<reference evidence="1 2" key="1">
    <citation type="submission" date="2021-06" db="EMBL/GenBank/DDBJ databases">
        <title>Caerostris extrusa draft genome.</title>
        <authorList>
            <person name="Kono N."/>
            <person name="Arakawa K."/>
        </authorList>
    </citation>
    <scope>NUCLEOTIDE SEQUENCE [LARGE SCALE GENOMIC DNA]</scope>
</reference>
<dbReference type="EMBL" id="BPLR01019374">
    <property type="protein sequence ID" value="GIX67089.1"/>
    <property type="molecule type" value="Genomic_DNA"/>
</dbReference>